<accession>A0A318RYY7</accession>
<evidence type="ECO:0000256" key="5">
    <source>
        <dbReference type="PROSITE-ProRule" id="PRU00169"/>
    </source>
</evidence>
<evidence type="ECO:0000256" key="2">
    <source>
        <dbReference type="ARBA" id="ARBA00023015"/>
    </source>
</evidence>
<dbReference type="SMART" id="SM00448">
    <property type="entry name" value="REC"/>
    <property type="match status" value="1"/>
</dbReference>
<keyword evidence="4" id="KW-0804">Transcription</keyword>
<dbReference type="GO" id="GO:0000160">
    <property type="term" value="P:phosphorelay signal transduction system"/>
    <property type="evidence" value="ECO:0007669"/>
    <property type="project" value="InterPro"/>
</dbReference>
<evidence type="ECO:0000313" key="8">
    <source>
        <dbReference type="EMBL" id="PYE15574.1"/>
    </source>
</evidence>
<evidence type="ECO:0000313" key="9">
    <source>
        <dbReference type="Proteomes" id="UP000247591"/>
    </source>
</evidence>
<keyword evidence="2" id="KW-0805">Transcription regulation</keyword>
<dbReference type="InterPro" id="IPR011006">
    <property type="entry name" value="CheY-like_superfamily"/>
</dbReference>
<dbReference type="SMART" id="SM00421">
    <property type="entry name" value="HTH_LUXR"/>
    <property type="match status" value="1"/>
</dbReference>
<feature type="domain" description="Response regulatory" evidence="7">
    <location>
        <begin position="4"/>
        <end position="122"/>
    </location>
</feature>
<dbReference type="CDD" id="cd17535">
    <property type="entry name" value="REC_NarL-like"/>
    <property type="match status" value="1"/>
</dbReference>
<sequence length="217" mass="23393">MSITVFIADDQAMVRQGFGALLGAQSDISVVGDAADGQAAVTAIRELHPDVVLMDVRMPKLDGLAAAEQLLTGPAKVQSKILMLTTFDIDDYVYQALRIGASGFMLKDAPAEELVRAVRVVAAGEALLAPSVTRRLIAEVTSRHRIRRAEPGELAGLTPREREVLEQVAEGKSNAEIAGHLFVAEQTVKTHVSNVLSKLHLRDRAQAVVYAYENGVR</sequence>
<dbReference type="Pfam" id="PF00072">
    <property type="entry name" value="Response_reg"/>
    <property type="match status" value="1"/>
</dbReference>
<dbReference type="SUPFAM" id="SSF52172">
    <property type="entry name" value="CheY-like"/>
    <property type="match status" value="1"/>
</dbReference>
<dbReference type="AlphaFoldDB" id="A0A318RYY7"/>
<keyword evidence="9" id="KW-1185">Reference proteome</keyword>
<evidence type="ECO:0000259" key="6">
    <source>
        <dbReference type="PROSITE" id="PS50043"/>
    </source>
</evidence>
<dbReference type="CDD" id="cd06170">
    <property type="entry name" value="LuxR_C_like"/>
    <property type="match status" value="1"/>
</dbReference>
<protein>
    <submittedName>
        <fullName evidence="8">LuxR family two component transcriptional regulator</fullName>
    </submittedName>
</protein>
<dbReference type="PROSITE" id="PS50110">
    <property type="entry name" value="RESPONSE_REGULATORY"/>
    <property type="match status" value="1"/>
</dbReference>
<dbReference type="OrthoDB" id="9808843at2"/>
<dbReference type="RefSeq" id="WP_110470882.1">
    <property type="nucleotide sequence ID" value="NZ_QJSP01000010.1"/>
</dbReference>
<proteinExistence type="predicted"/>
<comment type="caution">
    <text evidence="8">The sequence shown here is derived from an EMBL/GenBank/DDBJ whole genome shotgun (WGS) entry which is preliminary data.</text>
</comment>
<dbReference type="InterPro" id="IPR039420">
    <property type="entry name" value="WalR-like"/>
</dbReference>
<feature type="domain" description="HTH luxR-type" evidence="6">
    <location>
        <begin position="150"/>
        <end position="215"/>
    </location>
</feature>
<dbReference type="InterPro" id="IPR016032">
    <property type="entry name" value="Sig_transdc_resp-reg_C-effctor"/>
</dbReference>
<dbReference type="GO" id="GO:0003677">
    <property type="term" value="F:DNA binding"/>
    <property type="evidence" value="ECO:0007669"/>
    <property type="project" value="UniProtKB-KW"/>
</dbReference>
<gene>
    <name evidence="8" type="ORF">DFR67_110240</name>
</gene>
<keyword evidence="1 5" id="KW-0597">Phosphoprotein</keyword>
<dbReference type="InterPro" id="IPR001789">
    <property type="entry name" value="Sig_transdc_resp-reg_receiver"/>
</dbReference>
<dbReference type="EMBL" id="QJSP01000010">
    <property type="protein sequence ID" value="PYE15574.1"/>
    <property type="molecule type" value="Genomic_DNA"/>
</dbReference>
<organism evidence="8 9">
    <name type="scientific">Williamsia limnetica</name>
    <dbReference type="NCBI Taxonomy" id="882452"/>
    <lineage>
        <taxon>Bacteria</taxon>
        <taxon>Bacillati</taxon>
        <taxon>Actinomycetota</taxon>
        <taxon>Actinomycetes</taxon>
        <taxon>Mycobacteriales</taxon>
        <taxon>Nocardiaceae</taxon>
        <taxon>Williamsia</taxon>
    </lineage>
</organism>
<dbReference type="PANTHER" id="PTHR43214">
    <property type="entry name" value="TWO-COMPONENT RESPONSE REGULATOR"/>
    <property type="match status" value="1"/>
</dbReference>
<evidence type="ECO:0000256" key="3">
    <source>
        <dbReference type="ARBA" id="ARBA00023125"/>
    </source>
</evidence>
<feature type="modified residue" description="4-aspartylphosphate" evidence="5">
    <location>
        <position position="55"/>
    </location>
</feature>
<dbReference type="GO" id="GO:0006355">
    <property type="term" value="P:regulation of DNA-templated transcription"/>
    <property type="evidence" value="ECO:0007669"/>
    <property type="project" value="InterPro"/>
</dbReference>
<reference evidence="8 9" key="1">
    <citation type="submission" date="2018-06" db="EMBL/GenBank/DDBJ databases">
        <title>Genomic Encyclopedia of Type Strains, Phase IV (KMG-IV): sequencing the most valuable type-strain genomes for metagenomic binning, comparative biology and taxonomic classification.</title>
        <authorList>
            <person name="Goeker M."/>
        </authorList>
    </citation>
    <scope>NUCLEOTIDE SEQUENCE [LARGE SCALE GENOMIC DNA]</scope>
    <source>
        <strain evidence="8 9">DSM 45521</strain>
    </source>
</reference>
<name>A0A318RYY7_WILLI</name>
<dbReference type="Pfam" id="PF00196">
    <property type="entry name" value="GerE"/>
    <property type="match status" value="1"/>
</dbReference>
<evidence type="ECO:0000259" key="7">
    <source>
        <dbReference type="PROSITE" id="PS50110"/>
    </source>
</evidence>
<evidence type="ECO:0000256" key="1">
    <source>
        <dbReference type="ARBA" id="ARBA00022553"/>
    </source>
</evidence>
<keyword evidence="3" id="KW-0238">DNA-binding</keyword>
<dbReference type="PROSITE" id="PS00622">
    <property type="entry name" value="HTH_LUXR_1"/>
    <property type="match status" value="1"/>
</dbReference>
<dbReference type="InterPro" id="IPR058245">
    <property type="entry name" value="NreC/VraR/RcsB-like_REC"/>
</dbReference>
<dbReference type="PRINTS" id="PR00038">
    <property type="entry name" value="HTHLUXR"/>
</dbReference>
<dbReference type="Gene3D" id="3.40.50.2300">
    <property type="match status" value="1"/>
</dbReference>
<evidence type="ECO:0000256" key="4">
    <source>
        <dbReference type="ARBA" id="ARBA00023163"/>
    </source>
</evidence>
<dbReference type="PANTHER" id="PTHR43214:SF24">
    <property type="entry name" value="TRANSCRIPTIONAL REGULATORY PROTEIN NARL-RELATED"/>
    <property type="match status" value="1"/>
</dbReference>
<dbReference type="Proteomes" id="UP000247591">
    <property type="component" value="Unassembled WGS sequence"/>
</dbReference>
<dbReference type="InterPro" id="IPR000792">
    <property type="entry name" value="Tscrpt_reg_LuxR_C"/>
</dbReference>
<dbReference type="PROSITE" id="PS50043">
    <property type="entry name" value="HTH_LUXR_2"/>
    <property type="match status" value="1"/>
</dbReference>
<dbReference type="SUPFAM" id="SSF46894">
    <property type="entry name" value="C-terminal effector domain of the bipartite response regulators"/>
    <property type="match status" value="1"/>
</dbReference>